<keyword evidence="2 3" id="KW-0687">Ribonucleoprotein</keyword>
<name>A0A1M6LEK0_9FIRM</name>
<evidence type="ECO:0000313" key="4">
    <source>
        <dbReference type="EMBL" id="SHJ69597.1"/>
    </source>
</evidence>
<dbReference type="Proteomes" id="UP000184082">
    <property type="component" value="Unassembled WGS sequence"/>
</dbReference>
<proteinExistence type="inferred from homology"/>
<keyword evidence="5" id="KW-1185">Reference proteome</keyword>
<dbReference type="PANTHER" id="PTHR12919">
    <property type="entry name" value="30S RIBOSOMAL PROTEIN S16"/>
    <property type="match status" value="1"/>
</dbReference>
<dbReference type="InterPro" id="IPR023803">
    <property type="entry name" value="Ribosomal_bS16_dom_sf"/>
</dbReference>
<dbReference type="NCBIfam" id="TIGR00002">
    <property type="entry name" value="S16"/>
    <property type="match status" value="1"/>
</dbReference>
<dbReference type="InterPro" id="IPR000307">
    <property type="entry name" value="Ribosomal_bS16"/>
</dbReference>
<reference evidence="4 5" key="1">
    <citation type="submission" date="2016-11" db="EMBL/GenBank/DDBJ databases">
        <authorList>
            <person name="Jaros S."/>
            <person name="Januszkiewicz K."/>
            <person name="Wedrychowicz H."/>
        </authorList>
    </citation>
    <scope>NUCLEOTIDE SEQUENCE [LARGE SCALE GENOMIC DNA]</scope>
    <source>
        <strain evidence="4 5">DSM 14501</strain>
    </source>
</reference>
<dbReference type="Gene3D" id="3.30.1320.10">
    <property type="match status" value="1"/>
</dbReference>
<evidence type="ECO:0000256" key="2">
    <source>
        <dbReference type="ARBA" id="ARBA00023274"/>
    </source>
</evidence>
<gene>
    <name evidence="3" type="primary">rpsP</name>
    <name evidence="4" type="ORF">SAMN02745883_00179</name>
</gene>
<comment type="similarity">
    <text evidence="3">Belongs to the bacterial ribosomal protein bS16 family.</text>
</comment>
<protein>
    <recommendedName>
        <fullName evidence="3">Small ribosomal subunit protein bS16</fullName>
    </recommendedName>
</protein>
<dbReference type="GO" id="GO:0005737">
    <property type="term" value="C:cytoplasm"/>
    <property type="evidence" value="ECO:0007669"/>
    <property type="project" value="UniProtKB-ARBA"/>
</dbReference>
<evidence type="ECO:0000256" key="1">
    <source>
        <dbReference type="ARBA" id="ARBA00022980"/>
    </source>
</evidence>
<evidence type="ECO:0000256" key="3">
    <source>
        <dbReference type="HAMAP-Rule" id="MF_00385"/>
    </source>
</evidence>
<dbReference type="HAMAP" id="MF_00385">
    <property type="entry name" value="Ribosomal_bS16"/>
    <property type="match status" value="1"/>
</dbReference>
<accession>A0A1M6LEK0</accession>
<dbReference type="GO" id="GO:0015935">
    <property type="term" value="C:small ribosomal subunit"/>
    <property type="evidence" value="ECO:0007669"/>
    <property type="project" value="TreeGrafter"/>
</dbReference>
<dbReference type="FunFam" id="3.30.1320.10:FF:000002">
    <property type="entry name" value="30S ribosomal protein S16"/>
    <property type="match status" value="1"/>
</dbReference>
<dbReference type="GO" id="GO:0006412">
    <property type="term" value="P:translation"/>
    <property type="evidence" value="ECO:0007669"/>
    <property type="project" value="UniProtKB-UniRule"/>
</dbReference>
<dbReference type="EMBL" id="FRAJ01000003">
    <property type="protein sequence ID" value="SHJ69597.1"/>
    <property type="molecule type" value="Genomic_DNA"/>
</dbReference>
<dbReference type="Pfam" id="PF00886">
    <property type="entry name" value="Ribosomal_S16"/>
    <property type="match status" value="1"/>
</dbReference>
<evidence type="ECO:0000313" key="5">
    <source>
        <dbReference type="Proteomes" id="UP000184082"/>
    </source>
</evidence>
<organism evidence="4 5">
    <name type="scientific">Caminicella sporogenes DSM 14501</name>
    <dbReference type="NCBI Taxonomy" id="1121266"/>
    <lineage>
        <taxon>Bacteria</taxon>
        <taxon>Bacillati</taxon>
        <taxon>Bacillota</taxon>
        <taxon>Clostridia</taxon>
        <taxon>Peptostreptococcales</taxon>
        <taxon>Caminicellaceae</taxon>
        <taxon>Caminicella</taxon>
    </lineage>
</organism>
<dbReference type="SUPFAM" id="SSF54565">
    <property type="entry name" value="Ribosomal protein S16"/>
    <property type="match status" value="1"/>
</dbReference>
<dbReference type="GO" id="GO:0003735">
    <property type="term" value="F:structural constituent of ribosome"/>
    <property type="evidence" value="ECO:0007669"/>
    <property type="project" value="InterPro"/>
</dbReference>
<sequence length="89" mass="10290">MAVKIRLRRMGAKKKPFYRIVVADSRSPRDGRFIEEIGYYNPVSEPVEVKIDAEKAIKWLKNGAQPTDTIKDLFKKHGILEKFEEAKKA</sequence>
<dbReference type="RefSeq" id="WP_072965501.1">
    <property type="nucleotide sequence ID" value="NZ_FRAJ01000003.1"/>
</dbReference>
<dbReference type="PANTHER" id="PTHR12919:SF20">
    <property type="entry name" value="SMALL RIBOSOMAL SUBUNIT PROTEIN BS16M"/>
    <property type="match status" value="1"/>
</dbReference>
<keyword evidence="1 3" id="KW-0689">Ribosomal protein</keyword>
<dbReference type="AlphaFoldDB" id="A0A1M6LEK0"/>
<dbReference type="STRING" id="1121266.SAMN02745883_00179"/>